<organism evidence="6 7">
    <name type="scientific">Fusarium oxysporum f. sp. lycopersici (strain 4287 / CBS 123668 / FGSC 9935 / NRRL 34936)</name>
    <name type="common">Fusarium vascular wilt of tomato</name>
    <dbReference type="NCBI Taxonomy" id="426428"/>
    <lineage>
        <taxon>Eukaryota</taxon>
        <taxon>Fungi</taxon>
        <taxon>Dikarya</taxon>
        <taxon>Ascomycota</taxon>
        <taxon>Pezizomycotina</taxon>
        <taxon>Sordariomycetes</taxon>
        <taxon>Hypocreomycetidae</taxon>
        <taxon>Hypocreales</taxon>
        <taxon>Nectriaceae</taxon>
        <taxon>Fusarium</taxon>
        <taxon>Fusarium oxysporum species complex</taxon>
    </lineage>
</organism>
<evidence type="ECO:0000313" key="7">
    <source>
        <dbReference type="Proteomes" id="UP000009097"/>
    </source>
</evidence>
<dbReference type="RefSeq" id="XP_018247757.1">
    <property type="nucleotide sequence ID" value="XM_018389476.1"/>
</dbReference>
<dbReference type="GO" id="GO:0016020">
    <property type="term" value="C:membrane"/>
    <property type="evidence" value="ECO:0007669"/>
    <property type="project" value="UniProtKB-SubCell"/>
</dbReference>
<proteinExistence type="predicted"/>
<reference evidence="6" key="2">
    <citation type="journal article" date="2010" name="Nature">
        <title>Comparative genomics reveals mobile pathogenicity chromosomes in Fusarium.</title>
        <authorList>
            <person name="Ma L.J."/>
            <person name="van der Does H.C."/>
            <person name="Borkovich K.A."/>
            <person name="Coleman J.J."/>
            <person name="Daboussi M.J."/>
            <person name="Di Pietro A."/>
            <person name="Dufresne M."/>
            <person name="Freitag M."/>
            <person name="Grabherr M."/>
            <person name="Henrissat B."/>
            <person name="Houterman P.M."/>
            <person name="Kang S."/>
            <person name="Shim W.B."/>
            <person name="Woloshuk C."/>
            <person name="Xie X."/>
            <person name="Xu J.R."/>
            <person name="Antoniw J."/>
            <person name="Baker S.E."/>
            <person name="Bluhm B.H."/>
            <person name="Breakspear A."/>
            <person name="Brown D.W."/>
            <person name="Butchko R.A."/>
            <person name="Chapman S."/>
            <person name="Coulson R."/>
            <person name="Coutinho P.M."/>
            <person name="Danchin E.G."/>
            <person name="Diener A."/>
            <person name="Gale L.R."/>
            <person name="Gardiner D.M."/>
            <person name="Goff S."/>
            <person name="Hammond-Kosack K.E."/>
            <person name="Hilburn K."/>
            <person name="Hua-Van A."/>
            <person name="Jonkers W."/>
            <person name="Kazan K."/>
            <person name="Kodira C.D."/>
            <person name="Koehrsen M."/>
            <person name="Kumar L."/>
            <person name="Lee Y.H."/>
            <person name="Li L."/>
            <person name="Manners J.M."/>
            <person name="Miranda-Saavedra D."/>
            <person name="Mukherjee M."/>
            <person name="Park G."/>
            <person name="Park J."/>
            <person name="Park S.Y."/>
            <person name="Proctor R.H."/>
            <person name="Regev A."/>
            <person name="Ruiz-Roldan M.C."/>
            <person name="Sain D."/>
            <person name="Sakthikumar S."/>
            <person name="Sykes S."/>
            <person name="Schwartz D.C."/>
            <person name="Turgeon B.G."/>
            <person name="Wapinski I."/>
            <person name="Yoder O."/>
            <person name="Young S."/>
            <person name="Zeng Q."/>
            <person name="Zhou S."/>
            <person name="Galagan J."/>
            <person name="Cuomo C.A."/>
            <person name="Kistler H.C."/>
            <person name="Rep M."/>
        </authorList>
    </citation>
    <scope>NUCLEOTIDE SEQUENCE [LARGE SCALE GENOMIC DNA]</scope>
    <source>
        <strain evidence="6">4287</strain>
    </source>
</reference>
<keyword evidence="4 5" id="KW-0472">Membrane</keyword>
<dbReference type="VEuPathDB" id="FungiDB:FOXG_10233"/>
<dbReference type="Pfam" id="PF00083">
    <property type="entry name" value="Sugar_tr"/>
    <property type="match status" value="1"/>
</dbReference>
<keyword evidence="3 5" id="KW-1133">Transmembrane helix</keyword>
<name>A0A0J9WPV9_FUSO4</name>
<evidence type="ECO:0000256" key="5">
    <source>
        <dbReference type="SAM" id="Phobius"/>
    </source>
</evidence>
<dbReference type="Proteomes" id="UP000009097">
    <property type="component" value="Unassembled WGS sequence"/>
</dbReference>
<feature type="transmembrane region" description="Helical" evidence="5">
    <location>
        <begin position="63"/>
        <end position="86"/>
    </location>
</feature>
<reference evidence="6" key="1">
    <citation type="submission" date="2007-04" db="EMBL/GenBank/DDBJ databases">
        <authorList>
            <consortium name="The Broad Institute Genome Sequencing Platform"/>
            <person name="Birren B."/>
            <person name="Lander E."/>
            <person name="Galagan J."/>
            <person name="Nusbaum C."/>
            <person name="Devon K."/>
            <person name="Ma L.-J."/>
            <person name="Jaffe D."/>
            <person name="Butler J."/>
            <person name="Alvarez P."/>
            <person name="Gnerre S."/>
            <person name="Grabherr M."/>
            <person name="Kleber M."/>
            <person name="Mauceli E."/>
            <person name="Brockman W."/>
            <person name="MacCallum I.A."/>
            <person name="Young S."/>
            <person name="LaButti K."/>
            <person name="DeCaprio D."/>
            <person name="Crawford M."/>
            <person name="Koehrsen M."/>
            <person name="Engels R."/>
            <person name="Montgomery P."/>
            <person name="Pearson M."/>
            <person name="Howarth C."/>
            <person name="Larson L."/>
            <person name="White J."/>
            <person name="O'Leary S."/>
            <person name="Kodira C."/>
            <person name="Zeng Q."/>
            <person name="Yandava C."/>
            <person name="Alvarado L."/>
            <person name="Kistler C."/>
            <person name="Shim W.-B."/>
            <person name="Kang S."/>
            <person name="Woloshuk C."/>
        </authorList>
    </citation>
    <scope>NUCLEOTIDE SEQUENCE</scope>
    <source>
        <strain evidence="6">4287</strain>
    </source>
</reference>
<dbReference type="SUPFAM" id="SSF103473">
    <property type="entry name" value="MFS general substrate transporter"/>
    <property type="match status" value="1"/>
</dbReference>
<evidence type="ECO:0008006" key="8">
    <source>
        <dbReference type="Google" id="ProtNLM"/>
    </source>
</evidence>
<sequence>MLASYIVITGLSGSFANTGNSVVGVAVIPLLFVFFAGYDIALTPLVIAYPIQIWQYQLQSRGFSVMWSSGILAGIFNMFVNLIALGSIDWKYYFTYIVFLTAFLVIAYFFYPETRGRTLEQIAYIFDREDADTQHLEGKAKVMSVEVDHKSG</sequence>
<evidence type="ECO:0000256" key="3">
    <source>
        <dbReference type="ARBA" id="ARBA00022989"/>
    </source>
</evidence>
<evidence type="ECO:0000313" key="6">
    <source>
        <dbReference type="EMBL" id="KNB09712.1"/>
    </source>
</evidence>
<dbReference type="InterPro" id="IPR050360">
    <property type="entry name" value="MFS_Sugar_Transporters"/>
</dbReference>
<dbReference type="AlphaFoldDB" id="A0A0J9WPV9"/>
<dbReference type="GO" id="GO:0005351">
    <property type="term" value="F:carbohydrate:proton symporter activity"/>
    <property type="evidence" value="ECO:0007669"/>
    <property type="project" value="TreeGrafter"/>
</dbReference>
<comment type="subcellular location">
    <subcellularLocation>
        <location evidence="1">Membrane</location>
        <topology evidence="1">Multi-pass membrane protein</topology>
    </subcellularLocation>
</comment>
<dbReference type="PANTHER" id="PTHR48022">
    <property type="entry name" value="PLASTIDIC GLUCOSE TRANSPORTER 4"/>
    <property type="match status" value="1"/>
</dbReference>
<gene>
    <name evidence="6" type="ORF">FOXG_10233</name>
</gene>
<evidence type="ECO:0000256" key="4">
    <source>
        <dbReference type="ARBA" id="ARBA00023136"/>
    </source>
</evidence>
<evidence type="ECO:0000256" key="1">
    <source>
        <dbReference type="ARBA" id="ARBA00004141"/>
    </source>
</evidence>
<dbReference type="PANTHER" id="PTHR48022:SF3">
    <property type="entry name" value="HEXOSE TRANSPORTER PROTEIN (AFU_ORTHOLOGUE AFUA_8G04480)-RELATED"/>
    <property type="match status" value="1"/>
</dbReference>
<accession>A0A0J9WPV9</accession>
<dbReference type="OrthoDB" id="6133115at2759"/>
<dbReference type="InterPro" id="IPR005828">
    <property type="entry name" value="MFS_sugar_transport-like"/>
</dbReference>
<dbReference type="GeneID" id="28951723"/>
<evidence type="ECO:0000256" key="2">
    <source>
        <dbReference type="ARBA" id="ARBA00022692"/>
    </source>
</evidence>
<dbReference type="EMBL" id="DS231707">
    <property type="protein sequence ID" value="KNB09712.1"/>
    <property type="molecule type" value="Genomic_DNA"/>
</dbReference>
<dbReference type="Gene3D" id="1.20.1250.20">
    <property type="entry name" value="MFS general substrate transporter like domains"/>
    <property type="match status" value="1"/>
</dbReference>
<protein>
    <recommendedName>
        <fullName evidence="8">Major facilitator superfamily (MFS) profile domain-containing protein</fullName>
    </recommendedName>
</protein>
<dbReference type="KEGG" id="fox:FOXG_10233"/>
<feature type="transmembrane region" description="Helical" evidence="5">
    <location>
        <begin position="92"/>
        <end position="111"/>
    </location>
</feature>
<dbReference type="InterPro" id="IPR036259">
    <property type="entry name" value="MFS_trans_sf"/>
</dbReference>
<keyword evidence="2 5" id="KW-0812">Transmembrane</keyword>
<feature type="transmembrane region" description="Helical" evidence="5">
    <location>
        <begin position="26"/>
        <end position="51"/>
    </location>
</feature>